<feature type="compositionally biased region" description="Polar residues" evidence="2">
    <location>
        <begin position="184"/>
        <end position="194"/>
    </location>
</feature>
<reference evidence="4" key="1">
    <citation type="submission" date="2015-10" db="EMBL/GenBank/DDBJ databases">
        <authorList>
            <person name="Gilbert D.G."/>
        </authorList>
    </citation>
    <scope>NUCLEOTIDE SEQUENCE</scope>
</reference>
<dbReference type="PANTHER" id="PTHR43804:SF9">
    <property type="entry name" value="PEPTIDE CHAIN RELEASE FACTOR HOMOLOG-RELATED"/>
    <property type="match status" value="1"/>
</dbReference>
<evidence type="ECO:0000256" key="2">
    <source>
        <dbReference type="SAM" id="MobiDB-lite"/>
    </source>
</evidence>
<feature type="compositionally biased region" description="Basic and acidic residues" evidence="2">
    <location>
        <begin position="161"/>
        <end position="177"/>
    </location>
</feature>
<dbReference type="SUPFAM" id="SSF75620">
    <property type="entry name" value="Release factor"/>
    <property type="match status" value="1"/>
</dbReference>
<dbReference type="Pfam" id="PF00472">
    <property type="entry name" value="RF-1"/>
    <property type="match status" value="1"/>
</dbReference>
<organism evidence="4">
    <name type="scientific">hydrothermal vent metagenome</name>
    <dbReference type="NCBI Taxonomy" id="652676"/>
    <lineage>
        <taxon>unclassified sequences</taxon>
        <taxon>metagenomes</taxon>
        <taxon>ecological metagenomes</taxon>
    </lineage>
</organism>
<dbReference type="InterPro" id="IPR017509">
    <property type="entry name" value="PrfH"/>
</dbReference>
<dbReference type="InterPro" id="IPR000352">
    <property type="entry name" value="Pep_chain_release_fac_I"/>
</dbReference>
<dbReference type="NCBIfam" id="TIGR03072">
    <property type="entry name" value="release_prfH"/>
    <property type="match status" value="1"/>
</dbReference>
<dbReference type="Gene3D" id="3.30.160.20">
    <property type="match status" value="1"/>
</dbReference>
<feature type="region of interest" description="Disordered" evidence="2">
    <location>
        <begin position="151"/>
        <end position="194"/>
    </location>
</feature>
<sequence>MVAELAIAFAREAAADGLSCEPVEPIAGPSASILLRVSGEGGDAFARVRTGTIRWIGTSPFRPTHKRKNWFVGVKPAPAAEDITDFREEDIRYQTLRASGPGGQHVNTTDSAVRATHVPTGLVTVSQDQRSQFANKKIARLKLAMLFDEQRRQGAAGSKRALWDRNRELERGNEVRTYEGQTFRLKSSSAREQS</sequence>
<evidence type="ECO:0000256" key="1">
    <source>
        <dbReference type="ARBA" id="ARBA00010835"/>
    </source>
</evidence>
<feature type="domain" description="Prokaryotic-type class I peptide chain release factors" evidence="3">
    <location>
        <begin position="97"/>
        <end position="113"/>
    </location>
</feature>
<accession>A0A160TKR8</accession>
<dbReference type="PANTHER" id="PTHR43804">
    <property type="entry name" value="LD18447P"/>
    <property type="match status" value="1"/>
</dbReference>
<gene>
    <name evidence="4" type="ORF">MGWOODY_Smn611</name>
</gene>
<name>A0A160TKR8_9ZZZZ</name>
<dbReference type="GO" id="GO:0003747">
    <property type="term" value="F:translation release factor activity"/>
    <property type="evidence" value="ECO:0007669"/>
    <property type="project" value="InterPro"/>
</dbReference>
<evidence type="ECO:0000259" key="3">
    <source>
        <dbReference type="PROSITE" id="PS00745"/>
    </source>
</evidence>
<dbReference type="EMBL" id="CZQE01000223">
    <property type="protein sequence ID" value="CUS45213.1"/>
    <property type="molecule type" value="Genomic_DNA"/>
</dbReference>
<dbReference type="PROSITE" id="PS00745">
    <property type="entry name" value="RF_PROK_I"/>
    <property type="match status" value="1"/>
</dbReference>
<proteinExistence type="inferred from homology"/>
<dbReference type="InterPro" id="IPR045853">
    <property type="entry name" value="Pep_chain_release_fac_I_sf"/>
</dbReference>
<protein>
    <submittedName>
        <fullName evidence="4">Peptide chain release factor homolog</fullName>
    </submittedName>
</protein>
<dbReference type="InterPro" id="IPR050057">
    <property type="entry name" value="Prokaryotic/Mito_RF"/>
</dbReference>
<comment type="similarity">
    <text evidence="1">Belongs to the prokaryotic/mitochondrial release factor family.</text>
</comment>
<dbReference type="AlphaFoldDB" id="A0A160TKR8"/>
<evidence type="ECO:0000313" key="4">
    <source>
        <dbReference type="EMBL" id="CUS45213.1"/>
    </source>
</evidence>